<dbReference type="SUPFAM" id="SSF100950">
    <property type="entry name" value="NagB/RpiA/CoA transferase-like"/>
    <property type="match status" value="1"/>
</dbReference>
<evidence type="ECO:0000313" key="5">
    <source>
        <dbReference type="EMBL" id="SFV76226.1"/>
    </source>
</evidence>
<dbReference type="HAMAP" id="MF_00170">
    <property type="entry name" value="Rib_5P_isom_A"/>
    <property type="match status" value="1"/>
</dbReference>
<dbReference type="NCBIfam" id="NF001924">
    <property type="entry name" value="PRK00702.1"/>
    <property type="match status" value="1"/>
</dbReference>
<dbReference type="InterPro" id="IPR037171">
    <property type="entry name" value="NagB/RpiA_transferase-like"/>
</dbReference>
<reference evidence="5" key="1">
    <citation type="submission" date="2016-10" db="EMBL/GenBank/DDBJ databases">
        <authorList>
            <person name="de Groot N.N."/>
        </authorList>
    </citation>
    <scope>NUCLEOTIDE SEQUENCE</scope>
</reference>
<dbReference type="AlphaFoldDB" id="A0A1W1D734"/>
<gene>
    <name evidence="5" type="ORF">MNB_SUP05-10-347</name>
</gene>
<dbReference type="GO" id="GO:0009052">
    <property type="term" value="P:pentose-phosphate shunt, non-oxidative branch"/>
    <property type="evidence" value="ECO:0007669"/>
    <property type="project" value="InterPro"/>
</dbReference>
<evidence type="ECO:0000256" key="1">
    <source>
        <dbReference type="ARBA" id="ARBA00001713"/>
    </source>
</evidence>
<name>A0A1W1D734_9ZZZZ</name>
<dbReference type="PANTHER" id="PTHR11934:SF0">
    <property type="entry name" value="RIBOSE-5-PHOSPHATE ISOMERASE"/>
    <property type="match status" value="1"/>
</dbReference>
<dbReference type="Pfam" id="PF06026">
    <property type="entry name" value="Rib_5-P_isom_A"/>
    <property type="match status" value="1"/>
</dbReference>
<dbReference type="EMBL" id="FPHQ01000080">
    <property type="protein sequence ID" value="SFV76226.1"/>
    <property type="molecule type" value="Genomic_DNA"/>
</dbReference>
<dbReference type="NCBIfam" id="TIGR00021">
    <property type="entry name" value="rpiA"/>
    <property type="match status" value="1"/>
</dbReference>
<dbReference type="EC" id="5.3.1.6" evidence="2"/>
<dbReference type="SUPFAM" id="SSF75445">
    <property type="entry name" value="D-ribose-5-phosphate isomerase (RpiA), lid domain"/>
    <property type="match status" value="1"/>
</dbReference>
<dbReference type="CDD" id="cd01398">
    <property type="entry name" value="RPI_A"/>
    <property type="match status" value="1"/>
</dbReference>
<dbReference type="GO" id="GO:0005829">
    <property type="term" value="C:cytosol"/>
    <property type="evidence" value="ECO:0007669"/>
    <property type="project" value="TreeGrafter"/>
</dbReference>
<evidence type="ECO:0000256" key="2">
    <source>
        <dbReference type="ARBA" id="ARBA00011959"/>
    </source>
</evidence>
<sequence length="220" mass="23299">MTQDEMKHAVAQEALKYVVKDTIIGVGTGSTANFFIDALATMKDDIKGAVASSVATAERLEGHGIKVFNLNDVESISIYVDGADESDDSLNLMKGGGGALTREKIVAAVADKFICIADESKLLPIMGDFPLPVEVIPMAANYVKHQITRRIGGTPFIRENFVTDNGNLILDVEGLKITDPKAMETELDSIVGVVTNGLFANRGADVLLLGTPTGVTVFGA</sequence>
<dbReference type="InterPro" id="IPR020672">
    <property type="entry name" value="Ribose5P_isomerase_typA_subgr"/>
</dbReference>
<evidence type="ECO:0000256" key="4">
    <source>
        <dbReference type="ARBA" id="ARBA00029734"/>
    </source>
</evidence>
<dbReference type="InterPro" id="IPR004788">
    <property type="entry name" value="Ribose5P_isomerase_type_A"/>
</dbReference>
<dbReference type="FunFam" id="3.40.50.1360:FF:000001">
    <property type="entry name" value="Ribose-5-phosphate isomerase A"/>
    <property type="match status" value="1"/>
</dbReference>
<protein>
    <recommendedName>
        <fullName evidence="2">ribose-5-phosphate isomerase</fullName>
        <ecNumber evidence="2">5.3.1.6</ecNumber>
    </recommendedName>
    <alternativeName>
        <fullName evidence="4">Phosphoriboisomerase</fullName>
    </alternativeName>
</protein>
<dbReference type="GO" id="GO:0006014">
    <property type="term" value="P:D-ribose metabolic process"/>
    <property type="evidence" value="ECO:0007669"/>
    <property type="project" value="TreeGrafter"/>
</dbReference>
<proteinExistence type="inferred from homology"/>
<evidence type="ECO:0000256" key="3">
    <source>
        <dbReference type="ARBA" id="ARBA00023235"/>
    </source>
</evidence>
<organism evidence="5">
    <name type="scientific">hydrothermal vent metagenome</name>
    <dbReference type="NCBI Taxonomy" id="652676"/>
    <lineage>
        <taxon>unclassified sequences</taxon>
        <taxon>metagenomes</taxon>
        <taxon>ecological metagenomes</taxon>
    </lineage>
</organism>
<comment type="catalytic activity">
    <reaction evidence="1">
        <text>aldehydo-D-ribose 5-phosphate = D-ribulose 5-phosphate</text>
        <dbReference type="Rhea" id="RHEA:14657"/>
        <dbReference type="ChEBI" id="CHEBI:58121"/>
        <dbReference type="ChEBI" id="CHEBI:58273"/>
        <dbReference type="EC" id="5.3.1.6"/>
    </reaction>
</comment>
<keyword evidence="3 5" id="KW-0413">Isomerase</keyword>
<dbReference type="Gene3D" id="3.40.50.1360">
    <property type="match status" value="1"/>
</dbReference>
<dbReference type="GO" id="GO:0004751">
    <property type="term" value="F:ribose-5-phosphate isomerase activity"/>
    <property type="evidence" value="ECO:0007669"/>
    <property type="project" value="UniProtKB-EC"/>
</dbReference>
<accession>A0A1W1D734</accession>
<dbReference type="PANTHER" id="PTHR11934">
    <property type="entry name" value="RIBOSE-5-PHOSPHATE ISOMERASE"/>
    <property type="match status" value="1"/>
</dbReference>
<dbReference type="Gene3D" id="3.30.70.260">
    <property type="match status" value="1"/>
</dbReference>